<protein>
    <recommendedName>
        <fullName evidence="10">Carboxypeptidase regulatory-like domain-containing protein</fullName>
    </recommendedName>
</protein>
<reference evidence="6 8" key="2">
    <citation type="submission" date="2018-08" db="EMBL/GenBank/DDBJ databases">
        <title>A genome reference for cultivated species of the human gut microbiota.</title>
        <authorList>
            <person name="Zou Y."/>
            <person name="Xue W."/>
            <person name="Luo G."/>
        </authorList>
    </citation>
    <scope>NUCLEOTIDE SEQUENCE [LARGE SCALE GENOMIC DNA]</scope>
    <source>
        <strain evidence="6 8">TM04-30</strain>
    </source>
</reference>
<dbReference type="PROSITE" id="PS51257">
    <property type="entry name" value="PROKAR_LIPOPROTEIN"/>
    <property type="match status" value="1"/>
</dbReference>
<dbReference type="SUPFAM" id="SSF49452">
    <property type="entry name" value="Starch-binding domain-like"/>
    <property type="match status" value="1"/>
</dbReference>
<feature type="signal peptide" evidence="2">
    <location>
        <begin position="1"/>
        <end position="24"/>
    </location>
</feature>
<feature type="chain" id="PRO_5014530648" description="Carboxypeptidase regulatory-like domain-containing protein" evidence="2">
    <location>
        <begin position="25"/>
        <end position="441"/>
    </location>
</feature>
<evidence type="ECO:0000313" key="9">
    <source>
        <dbReference type="Proteomes" id="UP000462376"/>
    </source>
</evidence>
<evidence type="ECO:0000313" key="7">
    <source>
        <dbReference type="Proteomes" id="UP000095614"/>
    </source>
</evidence>
<sequence length="441" mass="46845">MKKKNLFFGGLLMFAMAFSTVALIACGDDDKENEEVVDPLETEKEYYIVGTVTATGGALTGAQVDAGNNLTATTDAQGVYMLTVKETGEYNLKFTATDMESMESKVTIAASAANRTQTTLNVKMAKAISFENVEEVTVEADKETNVEAAQNETSAEEAATTTTVSVPAQAAEEGTTIAAVTYEEPKASTSEEVAETPKEEAVPVTAVAIKVTPEDAVAKAPIEIKTAVTGSASTGSYFDPASMEALKDAVVTRAAVHFGDVTYKDGNYVITIPEGEKIQGKYLTNILPSKTVSKIQQGGYNTVNGENGVIKIENRDYSALTATLKVITKCGWDYTTTPEAALQAVGASKGLASVIEKCITNAEGSKNGYYTVEKELKTAISGNNQLVFGSRSKTQTKTYTFPVFVNGAKKQVVVQLNCYTGYTEEYSNTPINKHSGGTTGK</sequence>
<feature type="region of interest" description="Disordered" evidence="1">
    <location>
        <begin position="146"/>
        <end position="168"/>
    </location>
</feature>
<dbReference type="PATRIC" id="fig|820.27.peg.4069"/>
<dbReference type="EMBL" id="JAQNQY010000027">
    <property type="protein sequence ID" value="MDC1754359.1"/>
    <property type="molecule type" value="Genomic_DNA"/>
</dbReference>
<keyword evidence="2" id="KW-0732">Signal</keyword>
<dbReference type="EMBL" id="WCTL01000007">
    <property type="protein sequence ID" value="KAB4236940.1"/>
    <property type="molecule type" value="Genomic_DNA"/>
</dbReference>
<accession>A0A139JTZ1</accession>
<dbReference type="OrthoDB" id="1050618at2"/>
<organism evidence="4 9">
    <name type="scientific">Bacteroides uniformis</name>
    <dbReference type="NCBI Taxonomy" id="820"/>
    <lineage>
        <taxon>Bacteria</taxon>
        <taxon>Pseudomonadati</taxon>
        <taxon>Bacteroidota</taxon>
        <taxon>Bacteroidia</taxon>
        <taxon>Bacteroidales</taxon>
        <taxon>Bacteroidaceae</taxon>
        <taxon>Bacteroides</taxon>
    </lineage>
</organism>
<dbReference type="RefSeq" id="WP_057097966.1">
    <property type="nucleotide sequence ID" value="NZ_CAXTXF010000028.1"/>
</dbReference>
<dbReference type="EMBL" id="CZAF01000008">
    <property type="protein sequence ID" value="CUP24899.1"/>
    <property type="molecule type" value="Genomic_DNA"/>
</dbReference>
<dbReference type="Proteomes" id="UP000462376">
    <property type="component" value="Unassembled WGS sequence"/>
</dbReference>
<reference evidence="4 9" key="3">
    <citation type="journal article" date="2019" name="Nat. Med.">
        <title>A library of human gut bacterial isolates paired with longitudinal multiomics data enables mechanistic microbiome research.</title>
        <authorList>
            <person name="Poyet M."/>
            <person name="Groussin M."/>
            <person name="Gibbons S.M."/>
            <person name="Avila-Pacheco J."/>
            <person name="Jiang X."/>
            <person name="Kearney S.M."/>
            <person name="Perrotta A.R."/>
            <person name="Berdy B."/>
            <person name="Zhao S."/>
            <person name="Lieberman T.D."/>
            <person name="Swanson P.K."/>
            <person name="Smith M."/>
            <person name="Roesemann S."/>
            <person name="Alexander J.E."/>
            <person name="Rich S.A."/>
            <person name="Livny J."/>
            <person name="Vlamakis H."/>
            <person name="Clish C."/>
            <person name="Bullock K."/>
            <person name="Deik A."/>
            <person name="Scott J."/>
            <person name="Pierce K.A."/>
            <person name="Xavier R.J."/>
            <person name="Alm E.J."/>
        </authorList>
    </citation>
    <scope>NUCLEOTIDE SEQUENCE [LARGE SCALE GENOMIC DNA]</scope>
    <source>
        <strain evidence="4 9">BIOML-A5</strain>
    </source>
</reference>
<evidence type="ECO:0008006" key="10">
    <source>
        <dbReference type="Google" id="ProtNLM"/>
    </source>
</evidence>
<evidence type="ECO:0000313" key="3">
    <source>
        <dbReference type="EMBL" id="CUP24899.1"/>
    </source>
</evidence>
<dbReference type="Proteomes" id="UP001218502">
    <property type="component" value="Unassembled WGS sequence"/>
</dbReference>
<dbReference type="GO" id="GO:0030246">
    <property type="term" value="F:carbohydrate binding"/>
    <property type="evidence" value="ECO:0007669"/>
    <property type="project" value="InterPro"/>
</dbReference>
<evidence type="ECO:0000313" key="5">
    <source>
        <dbReference type="EMBL" id="MDC1754359.1"/>
    </source>
</evidence>
<evidence type="ECO:0000256" key="2">
    <source>
        <dbReference type="SAM" id="SignalP"/>
    </source>
</evidence>
<evidence type="ECO:0000256" key="1">
    <source>
        <dbReference type="SAM" id="MobiDB-lite"/>
    </source>
</evidence>
<proteinExistence type="predicted"/>
<dbReference type="Gene3D" id="2.60.40.1120">
    <property type="entry name" value="Carboxypeptidase-like, regulatory domain"/>
    <property type="match status" value="1"/>
</dbReference>
<evidence type="ECO:0000313" key="6">
    <source>
        <dbReference type="EMBL" id="RGJ97027.1"/>
    </source>
</evidence>
<dbReference type="AlphaFoldDB" id="A0A139JTZ1"/>
<gene>
    <name evidence="6" type="ORF">DXD40_01045</name>
    <name evidence="3" type="ORF">ERS852462_03080</name>
    <name evidence="4" type="ORF">GAP47_09335</name>
    <name evidence="5" type="ORF">POY80_18145</name>
</gene>
<feature type="compositionally biased region" description="Low complexity" evidence="1">
    <location>
        <begin position="147"/>
        <end position="168"/>
    </location>
</feature>
<evidence type="ECO:0000313" key="4">
    <source>
        <dbReference type="EMBL" id="KAB4236940.1"/>
    </source>
</evidence>
<evidence type="ECO:0000313" key="8">
    <source>
        <dbReference type="Proteomes" id="UP000260844"/>
    </source>
</evidence>
<reference evidence="3 7" key="1">
    <citation type="submission" date="2015-09" db="EMBL/GenBank/DDBJ databases">
        <authorList>
            <consortium name="Pathogen Informatics"/>
        </authorList>
    </citation>
    <scope>NUCLEOTIDE SEQUENCE [LARGE SCALE GENOMIC DNA]</scope>
    <source>
        <strain evidence="3 7">2789STDY5834847</strain>
    </source>
</reference>
<dbReference type="EMBL" id="QSPV01000001">
    <property type="protein sequence ID" value="RGJ97027.1"/>
    <property type="molecule type" value="Genomic_DNA"/>
</dbReference>
<dbReference type="Proteomes" id="UP000260844">
    <property type="component" value="Unassembled WGS sequence"/>
</dbReference>
<dbReference type="Proteomes" id="UP000095614">
    <property type="component" value="Unassembled WGS sequence"/>
</dbReference>
<dbReference type="InterPro" id="IPR013784">
    <property type="entry name" value="Carb-bd-like_fold"/>
</dbReference>
<name>A0A139JTZ1_BACUN</name>
<reference evidence="5" key="4">
    <citation type="submission" date="2022-10" db="EMBL/GenBank/DDBJ databases">
        <title>Human gut microbiome strain richness.</title>
        <authorList>
            <person name="Chen-Liaw A."/>
        </authorList>
    </citation>
    <scope>NUCLEOTIDE SEQUENCE</scope>
    <source>
        <strain evidence="5">A1_m1001262Bd0_191120</strain>
    </source>
</reference>